<dbReference type="Proteomes" id="UP000031278">
    <property type="component" value="Unassembled WGS sequence"/>
</dbReference>
<dbReference type="EMBL" id="JWLZ01000201">
    <property type="protein sequence ID" value="KHT61472.1"/>
    <property type="molecule type" value="Genomic_DNA"/>
</dbReference>
<proteinExistence type="predicted"/>
<dbReference type="GO" id="GO:0003677">
    <property type="term" value="F:DNA binding"/>
    <property type="evidence" value="ECO:0007669"/>
    <property type="project" value="UniProtKB-UniRule"/>
</dbReference>
<evidence type="ECO:0000313" key="5">
    <source>
        <dbReference type="Proteomes" id="UP000031278"/>
    </source>
</evidence>
<dbReference type="SUPFAM" id="SSF46689">
    <property type="entry name" value="Homeodomain-like"/>
    <property type="match status" value="1"/>
</dbReference>
<feature type="DNA-binding region" description="H-T-H motif" evidence="2">
    <location>
        <begin position="34"/>
        <end position="53"/>
    </location>
</feature>
<gene>
    <name evidence="4" type="ORF">RJ45_22730</name>
</gene>
<dbReference type="InterPro" id="IPR009057">
    <property type="entry name" value="Homeodomain-like_sf"/>
</dbReference>
<evidence type="ECO:0000313" key="4">
    <source>
        <dbReference type="EMBL" id="KHT61472.1"/>
    </source>
</evidence>
<sequence>MTATKREIKTATNKQAILRTLLSKLDSREFDEIKISELCAAASISQASFYNYFPHKNDILVYYIQLWLVEVYWSNSVVKKKIGLKAIEGLFDNVAEVCTLRPRLMKEIISLQVKSNKILGNSSLSDADKLVAFPDWENVESINIVSLSGLLSLSVQQAIDEKELPANSNLTNVITALSAIFYSVPIIYNRASESEIKEAFRNQLNLFINGAVNISN</sequence>
<evidence type="ECO:0000256" key="2">
    <source>
        <dbReference type="PROSITE-ProRule" id="PRU00335"/>
    </source>
</evidence>
<dbReference type="PROSITE" id="PS50977">
    <property type="entry name" value="HTH_TETR_2"/>
    <property type="match status" value="1"/>
</dbReference>
<dbReference type="Gene3D" id="1.10.357.10">
    <property type="entry name" value="Tetracycline Repressor, domain 2"/>
    <property type="match status" value="1"/>
</dbReference>
<dbReference type="InterPro" id="IPR001647">
    <property type="entry name" value="HTH_TetR"/>
</dbReference>
<feature type="domain" description="HTH tetR-type" evidence="3">
    <location>
        <begin position="11"/>
        <end position="71"/>
    </location>
</feature>
<evidence type="ECO:0000256" key="1">
    <source>
        <dbReference type="ARBA" id="ARBA00023125"/>
    </source>
</evidence>
<evidence type="ECO:0000259" key="3">
    <source>
        <dbReference type="PROSITE" id="PS50977"/>
    </source>
</evidence>
<accession>A0A0B9GXT1</accession>
<organism evidence="4 5">
    <name type="scientific">Photobacterium gaetbulicola</name>
    <dbReference type="NCBI Taxonomy" id="1295392"/>
    <lineage>
        <taxon>Bacteria</taxon>
        <taxon>Pseudomonadati</taxon>
        <taxon>Pseudomonadota</taxon>
        <taxon>Gammaproteobacteria</taxon>
        <taxon>Vibrionales</taxon>
        <taxon>Vibrionaceae</taxon>
        <taxon>Photobacterium</taxon>
    </lineage>
</organism>
<dbReference type="AlphaFoldDB" id="A0A0B9GXT1"/>
<comment type="caution">
    <text evidence="4">The sequence shown here is derived from an EMBL/GenBank/DDBJ whole genome shotgun (WGS) entry which is preliminary data.</text>
</comment>
<dbReference type="RefSeq" id="WP_039467970.1">
    <property type="nucleotide sequence ID" value="NZ_JWLZ01000201.1"/>
</dbReference>
<keyword evidence="1 2" id="KW-0238">DNA-binding</keyword>
<protein>
    <recommendedName>
        <fullName evidence="3">HTH tetR-type domain-containing protein</fullName>
    </recommendedName>
</protein>
<reference evidence="4 5" key="1">
    <citation type="submission" date="2014-12" db="EMBL/GenBank/DDBJ databases">
        <title>Genome sequencing of Photobacterium gaetbulicola AD005a.</title>
        <authorList>
            <person name="Adrian T.G.S."/>
            <person name="Chan K.G."/>
        </authorList>
    </citation>
    <scope>NUCLEOTIDE SEQUENCE [LARGE SCALE GENOMIC DNA]</scope>
    <source>
        <strain evidence="4 5">AD005a</strain>
    </source>
</reference>
<name>A0A0B9GXT1_9GAMM</name>